<feature type="region of interest" description="Disordered" evidence="10">
    <location>
        <begin position="59"/>
        <end position="92"/>
    </location>
</feature>
<dbReference type="GO" id="GO:0003697">
    <property type="term" value="F:single-stranded DNA binding"/>
    <property type="evidence" value="ECO:0007669"/>
    <property type="project" value="TreeGrafter"/>
</dbReference>
<keyword evidence="7" id="KW-0234">DNA repair</keyword>
<evidence type="ECO:0000256" key="3">
    <source>
        <dbReference type="ARBA" id="ARBA00022722"/>
    </source>
</evidence>
<evidence type="ECO:0000313" key="12">
    <source>
        <dbReference type="Proteomes" id="UP000041254"/>
    </source>
</evidence>
<dbReference type="SUPFAM" id="SSF56024">
    <property type="entry name" value="Phospholipase D/nuclease"/>
    <property type="match status" value="1"/>
</dbReference>
<dbReference type="EMBL" id="CDMY01000307">
    <property type="protein sequence ID" value="CEM01632.1"/>
    <property type="molecule type" value="Genomic_DNA"/>
</dbReference>
<dbReference type="GO" id="GO:0004527">
    <property type="term" value="F:exonuclease activity"/>
    <property type="evidence" value="ECO:0007669"/>
    <property type="project" value="UniProtKB-KW"/>
</dbReference>
<dbReference type="InParanoid" id="A0A0G4ESM1"/>
<dbReference type="Proteomes" id="UP000041254">
    <property type="component" value="Unassembled WGS sequence"/>
</dbReference>
<feature type="compositionally biased region" description="Low complexity" evidence="10">
    <location>
        <begin position="72"/>
        <end position="87"/>
    </location>
</feature>
<evidence type="ECO:0000256" key="1">
    <source>
        <dbReference type="ARBA" id="ARBA00004123"/>
    </source>
</evidence>
<name>A0A0G4ESM1_VITBC</name>
<dbReference type="GO" id="GO:0017005">
    <property type="term" value="F:3'-tyrosyl-DNA phosphodiesterase activity"/>
    <property type="evidence" value="ECO:0007669"/>
    <property type="project" value="TreeGrafter"/>
</dbReference>
<sequence length="183" mass="19639">RCVCCRYGHRAGDSSKRPELAWVYVGSHNLSKAAWGELQENDSKLSIRSYELGILISPHTLRGRTPPPPHTTPHTQLAGSSSSSSSSGAATQMRSFMWRKRDDTGSSPLPRLYAATSRCPSGPPDVPLIGVPLPYPLPPVPYSNRDVVWTTDGIHAGPDRLGKEAGGDGASKTVQSSSSRADF</sequence>
<keyword evidence="6" id="KW-0269">Exonuclease</keyword>
<dbReference type="GO" id="GO:0006281">
    <property type="term" value="P:DNA repair"/>
    <property type="evidence" value="ECO:0007669"/>
    <property type="project" value="UniProtKB-KW"/>
</dbReference>
<dbReference type="STRING" id="1169540.A0A0G4ESM1"/>
<gene>
    <name evidence="11" type="ORF">Vbra_13222</name>
</gene>
<dbReference type="VEuPathDB" id="CryptoDB:Vbra_13222"/>
<evidence type="ECO:0000256" key="6">
    <source>
        <dbReference type="ARBA" id="ARBA00022839"/>
    </source>
</evidence>
<organism evidence="11 12">
    <name type="scientific">Vitrella brassicaformis (strain CCMP3155)</name>
    <dbReference type="NCBI Taxonomy" id="1169540"/>
    <lineage>
        <taxon>Eukaryota</taxon>
        <taxon>Sar</taxon>
        <taxon>Alveolata</taxon>
        <taxon>Colpodellida</taxon>
        <taxon>Vitrellaceae</taxon>
        <taxon>Vitrella</taxon>
    </lineage>
</organism>
<feature type="site" description="Interaction with DNA" evidence="9">
    <location>
        <position position="31"/>
    </location>
</feature>
<dbReference type="AlphaFoldDB" id="A0A0G4ESM1"/>
<evidence type="ECO:0000256" key="4">
    <source>
        <dbReference type="ARBA" id="ARBA00022763"/>
    </source>
</evidence>
<evidence type="ECO:0000256" key="7">
    <source>
        <dbReference type="ARBA" id="ARBA00023204"/>
    </source>
</evidence>
<evidence type="ECO:0000256" key="9">
    <source>
        <dbReference type="PIRSR" id="PIRSR610347-3"/>
    </source>
</evidence>
<accession>A0A0G4ESM1</accession>
<keyword evidence="8" id="KW-0539">Nucleus</keyword>
<keyword evidence="12" id="KW-1185">Reference proteome</keyword>
<evidence type="ECO:0000313" key="11">
    <source>
        <dbReference type="EMBL" id="CEM01632.1"/>
    </source>
</evidence>
<dbReference type="GO" id="GO:0005634">
    <property type="term" value="C:nucleus"/>
    <property type="evidence" value="ECO:0007669"/>
    <property type="project" value="UniProtKB-SubCell"/>
</dbReference>
<proteinExistence type="inferred from homology"/>
<dbReference type="PANTHER" id="PTHR12415">
    <property type="entry name" value="TYROSYL-DNA PHOSPHODIESTERASE 1"/>
    <property type="match status" value="1"/>
</dbReference>
<comment type="similarity">
    <text evidence="2">Belongs to the tyrosyl-DNA phosphodiesterase family.</text>
</comment>
<dbReference type="Pfam" id="PF06087">
    <property type="entry name" value="Tyr-DNA_phospho"/>
    <property type="match status" value="1"/>
</dbReference>
<feature type="non-terminal residue" evidence="11">
    <location>
        <position position="1"/>
    </location>
</feature>
<keyword evidence="5" id="KW-0378">Hydrolase</keyword>
<dbReference type="Gene3D" id="3.30.870.10">
    <property type="entry name" value="Endonuclease Chain A"/>
    <property type="match status" value="1"/>
</dbReference>
<evidence type="ECO:0000256" key="5">
    <source>
        <dbReference type="ARBA" id="ARBA00022801"/>
    </source>
</evidence>
<dbReference type="OrthoDB" id="47785at2759"/>
<comment type="subcellular location">
    <subcellularLocation>
        <location evidence="1">Nucleus</location>
    </subcellularLocation>
</comment>
<dbReference type="PANTHER" id="PTHR12415:SF0">
    <property type="entry name" value="TYROSYL-DNA PHOSPHODIESTERASE 1"/>
    <property type="match status" value="1"/>
</dbReference>
<keyword evidence="4" id="KW-0227">DNA damage</keyword>
<keyword evidence="3" id="KW-0540">Nuclease</keyword>
<reference evidence="11 12" key="1">
    <citation type="submission" date="2014-11" db="EMBL/GenBank/DDBJ databases">
        <authorList>
            <person name="Zhu J."/>
            <person name="Qi W."/>
            <person name="Song R."/>
        </authorList>
    </citation>
    <scope>NUCLEOTIDE SEQUENCE [LARGE SCALE GENOMIC DNA]</scope>
</reference>
<feature type="region of interest" description="Disordered" evidence="10">
    <location>
        <begin position="152"/>
        <end position="183"/>
    </location>
</feature>
<protein>
    <submittedName>
        <fullName evidence="11">Uncharacterized protein</fullName>
    </submittedName>
</protein>
<evidence type="ECO:0000256" key="8">
    <source>
        <dbReference type="ARBA" id="ARBA00023242"/>
    </source>
</evidence>
<evidence type="ECO:0000256" key="10">
    <source>
        <dbReference type="SAM" id="MobiDB-lite"/>
    </source>
</evidence>
<dbReference type="GO" id="GO:0003690">
    <property type="term" value="F:double-stranded DNA binding"/>
    <property type="evidence" value="ECO:0007669"/>
    <property type="project" value="TreeGrafter"/>
</dbReference>
<evidence type="ECO:0000256" key="2">
    <source>
        <dbReference type="ARBA" id="ARBA00010205"/>
    </source>
</evidence>
<dbReference type="InterPro" id="IPR010347">
    <property type="entry name" value="Tdp1"/>
</dbReference>
<feature type="compositionally biased region" description="Basic and acidic residues" evidence="10">
    <location>
        <begin position="157"/>
        <end position="166"/>
    </location>
</feature>
<feature type="compositionally biased region" description="Polar residues" evidence="10">
    <location>
        <begin position="172"/>
        <end position="183"/>
    </location>
</feature>